<dbReference type="AlphaFoldDB" id="X1IDR6"/>
<comment type="caution">
    <text evidence="1">The sequence shown here is derived from an EMBL/GenBank/DDBJ whole genome shotgun (WGS) entry which is preliminary data.</text>
</comment>
<name>X1IDR6_9ZZZZ</name>
<sequence>FKDEGLIALDETETGYENIKDEHQNQVPQPWPLDGAGHPLSVSDKKAGKAHYRTYDIYYQKPFSVFNL</sequence>
<proteinExistence type="predicted"/>
<reference evidence="1" key="1">
    <citation type="journal article" date="2014" name="Front. Microbiol.">
        <title>High frequency of phylogenetically diverse reductive dehalogenase-homologous genes in deep subseafloor sedimentary metagenomes.</title>
        <authorList>
            <person name="Kawai M."/>
            <person name="Futagami T."/>
            <person name="Toyoda A."/>
            <person name="Takaki Y."/>
            <person name="Nishi S."/>
            <person name="Hori S."/>
            <person name="Arai W."/>
            <person name="Tsubouchi T."/>
            <person name="Morono Y."/>
            <person name="Uchiyama I."/>
            <person name="Ito T."/>
            <person name="Fujiyama A."/>
            <person name="Inagaki F."/>
            <person name="Takami H."/>
        </authorList>
    </citation>
    <scope>NUCLEOTIDE SEQUENCE</scope>
    <source>
        <strain evidence="1">Expedition CK06-06</strain>
    </source>
</reference>
<evidence type="ECO:0000313" key="1">
    <source>
        <dbReference type="EMBL" id="GAH64259.1"/>
    </source>
</evidence>
<dbReference type="EMBL" id="BARU01034489">
    <property type="protein sequence ID" value="GAH64259.1"/>
    <property type="molecule type" value="Genomic_DNA"/>
</dbReference>
<gene>
    <name evidence="1" type="ORF">S03H2_54139</name>
</gene>
<feature type="non-terminal residue" evidence="1">
    <location>
        <position position="1"/>
    </location>
</feature>
<protein>
    <submittedName>
        <fullName evidence="1">Uncharacterized protein</fullName>
    </submittedName>
</protein>
<accession>X1IDR6</accession>
<organism evidence="1">
    <name type="scientific">marine sediment metagenome</name>
    <dbReference type="NCBI Taxonomy" id="412755"/>
    <lineage>
        <taxon>unclassified sequences</taxon>
        <taxon>metagenomes</taxon>
        <taxon>ecological metagenomes</taxon>
    </lineage>
</organism>